<dbReference type="InterPro" id="IPR036872">
    <property type="entry name" value="CH_dom_sf"/>
</dbReference>
<feature type="domain" description="Calponin-homology (CH)" evidence="4">
    <location>
        <begin position="59"/>
        <end position="176"/>
    </location>
</feature>
<feature type="domain" description="EF-hand" evidence="5">
    <location>
        <begin position="1"/>
        <end position="28"/>
    </location>
</feature>
<evidence type="ECO:0000256" key="1">
    <source>
        <dbReference type="ARBA" id="ARBA00022737"/>
    </source>
</evidence>
<dbReference type="SUPFAM" id="SSF47473">
    <property type="entry name" value="EF-hand"/>
    <property type="match status" value="1"/>
</dbReference>
<dbReference type="PROSITE" id="PS50021">
    <property type="entry name" value="CH"/>
    <property type="match status" value="2"/>
</dbReference>
<dbReference type="PANTHER" id="PTHR19961">
    <property type="entry name" value="FIMBRIN/PLASTIN"/>
    <property type="match status" value="1"/>
</dbReference>
<dbReference type="PROSITE" id="PS00018">
    <property type="entry name" value="EF_HAND_1"/>
    <property type="match status" value="1"/>
</dbReference>
<evidence type="ECO:0000256" key="3">
    <source>
        <dbReference type="ARBA" id="ARBA00023203"/>
    </source>
</evidence>
<comment type="caution">
    <text evidence="6">The sequence shown here is derived from an EMBL/GenBank/DDBJ whole genome shotgun (WGS) entry which is preliminary data.</text>
</comment>
<proteinExistence type="predicted"/>
<evidence type="ECO:0000256" key="2">
    <source>
        <dbReference type="ARBA" id="ARBA00022837"/>
    </source>
</evidence>
<protein>
    <recommendedName>
        <fullName evidence="8">Fimbrin</fullName>
    </recommendedName>
</protein>
<dbReference type="Proteomes" id="UP001165060">
    <property type="component" value="Unassembled WGS sequence"/>
</dbReference>
<dbReference type="SUPFAM" id="SSF47576">
    <property type="entry name" value="Calponin-homology domain, CH-domain"/>
    <property type="match status" value="1"/>
</dbReference>
<keyword evidence="2" id="KW-0106">Calcium</keyword>
<dbReference type="InterPro" id="IPR011992">
    <property type="entry name" value="EF-hand-dom_pair"/>
</dbReference>
<dbReference type="PROSITE" id="PS00020">
    <property type="entry name" value="ACTININ_2"/>
    <property type="match status" value="1"/>
</dbReference>
<dbReference type="Gene3D" id="1.10.418.10">
    <property type="entry name" value="Calponin-like domain"/>
    <property type="match status" value="2"/>
</dbReference>
<dbReference type="InterPro" id="IPR018247">
    <property type="entry name" value="EF_Hand_1_Ca_BS"/>
</dbReference>
<evidence type="ECO:0000259" key="5">
    <source>
        <dbReference type="PROSITE" id="PS50222"/>
    </source>
</evidence>
<keyword evidence="7" id="KW-1185">Reference proteome</keyword>
<evidence type="ECO:0008006" key="8">
    <source>
        <dbReference type="Google" id="ProtNLM"/>
    </source>
</evidence>
<dbReference type="InterPro" id="IPR001715">
    <property type="entry name" value="CH_dom"/>
</dbReference>
<dbReference type="Gene3D" id="1.10.238.10">
    <property type="entry name" value="EF-hand"/>
    <property type="match status" value="1"/>
</dbReference>
<dbReference type="EMBL" id="BRYB01002802">
    <property type="protein sequence ID" value="GMI25682.1"/>
    <property type="molecule type" value="Genomic_DNA"/>
</dbReference>
<reference evidence="6 7" key="1">
    <citation type="journal article" date="2023" name="Commun. Biol.">
        <title>Genome analysis of Parmales, the sister group of diatoms, reveals the evolutionary specialization of diatoms from phago-mixotrophs to photoautotrophs.</title>
        <authorList>
            <person name="Ban H."/>
            <person name="Sato S."/>
            <person name="Yoshikawa S."/>
            <person name="Yamada K."/>
            <person name="Nakamura Y."/>
            <person name="Ichinomiya M."/>
            <person name="Sato N."/>
            <person name="Blanc-Mathieu R."/>
            <person name="Endo H."/>
            <person name="Kuwata A."/>
            <person name="Ogata H."/>
        </authorList>
    </citation>
    <scope>NUCLEOTIDE SEQUENCE [LARGE SCALE GENOMIC DNA]</scope>
</reference>
<organism evidence="6 7">
    <name type="scientific">Tetraparma gracilis</name>
    <dbReference type="NCBI Taxonomy" id="2962635"/>
    <lineage>
        <taxon>Eukaryota</taxon>
        <taxon>Sar</taxon>
        <taxon>Stramenopiles</taxon>
        <taxon>Ochrophyta</taxon>
        <taxon>Bolidophyceae</taxon>
        <taxon>Parmales</taxon>
        <taxon>Triparmaceae</taxon>
        <taxon>Tetraparma</taxon>
    </lineage>
</organism>
<evidence type="ECO:0000313" key="6">
    <source>
        <dbReference type="EMBL" id="GMI25682.1"/>
    </source>
</evidence>
<gene>
    <name evidence="6" type="ORF">TeGR_g11470</name>
</gene>
<dbReference type="Pfam" id="PF00307">
    <property type="entry name" value="CH"/>
    <property type="match status" value="2"/>
</dbReference>
<dbReference type="SMART" id="SM00033">
    <property type="entry name" value="CH"/>
    <property type="match status" value="2"/>
</dbReference>
<dbReference type="InterPro" id="IPR002048">
    <property type="entry name" value="EF_hand_dom"/>
</dbReference>
<keyword evidence="3" id="KW-0009">Actin-binding</keyword>
<dbReference type="InterPro" id="IPR039959">
    <property type="entry name" value="Fimbrin/Plastin"/>
</dbReference>
<feature type="domain" description="Calponin-homology (CH)" evidence="4">
    <location>
        <begin position="204"/>
        <end position="303"/>
    </location>
</feature>
<evidence type="ECO:0000313" key="7">
    <source>
        <dbReference type="Proteomes" id="UP001165060"/>
    </source>
</evidence>
<sequence length="315" mass="34543">MIKEVDTDGNNTVEWNEFCTMMHNIRNGKGSAAMATVVKKAQKMFNIEGAGGSTHAFSEDEKNAFTHHLNNCLKDDPDLSDKLPMDIESMALFEQCGDGLLMCKLINMVEEGTIDERALNKKKGMNVYQKTENQNLCINAAKTIGCQVINVGAADLIEGRPILILGLVWQIIKLQLTHSISLKDCPELVLLLEDGEELDDLLKLSAEDILLRWFNYHLKNSGSARRVNNFGSDLKDSECYSILLNQIAKCGLANASDPLAKAGQVIANANGMGVESFIEPKSIVAGNKKLNLGFCAQIFNTNHGLVISEVRDPTA</sequence>
<dbReference type="PANTHER" id="PTHR19961:SF18">
    <property type="entry name" value="FI19014P1"/>
    <property type="match status" value="1"/>
</dbReference>
<accession>A0ABQ6MG69</accession>
<evidence type="ECO:0000259" key="4">
    <source>
        <dbReference type="PROSITE" id="PS50021"/>
    </source>
</evidence>
<dbReference type="PROSITE" id="PS50222">
    <property type="entry name" value="EF_HAND_2"/>
    <property type="match status" value="1"/>
</dbReference>
<name>A0ABQ6MG69_9STRA</name>
<keyword evidence="1" id="KW-0677">Repeat</keyword>
<dbReference type="InterPro" id="IPR001589">
    <property type="entry name" value="Actinin_actin-bd_CS"/>
</dbReference>